<comment type="caution">
    <text evidence="3">The sequence shown here is derived from an EMBL/GenBank/DDBJ whole genome shotgun (WGS) entry which is preliminary data.</text>
</comment>
<dbReference type="Gene3D" id="3.30.760.10">
    <property type="entry name" value="RNA Cap, Translation Initiation Factor Eif4e"/>
    <property type="match status" value="1"/>
</dbReference>
<evidence type="ECO:0000256" key="1">
    <source>
        <dbReference type="RuleBase" id="RU004374"/>
    </source>
</evidence>
<organism evidence="3 4">
    <name type="scientific">Smittium megazygosporum</name>
    <dbReference type="NCBI Taxonomy" id="133381"/>
    <lineage>
        <taxon>Eukaryota</taxon>
        <taxon>Fungi</taxon>
        <taxon>Fungi incertae sedis</taxon>
        <taxon>Zoopagomycota</taxon>
        <taxon>Kickxellomycotina</taxon>
        <taxon>Harpellomycetes</taxon>
        <taxon>Harpellales</taxon>
        <taxon>Legeriomycetaceae</taxon>
        <taxon>Smittium</taxon>
    </lineage>
</organism>
<keyword evidence="1" id="KW-0694">RNA-binding</keyword>
<dbReference type="SUPFAM" id="SSF55418">
    <property type="entry name" value="eIF4e-like"/>
    <property type="match status" value="1"/>
</dbReference>
<dbReference type="PANTHER" id="PTHR11960:SF18">
    <property type="entry name" value="EUKARYOTIC TRANSLATION INITIATION FACTOR 4E HOMOLOGOUS PROTEIN, ISOFORM B"/>
    <property type="match status" value="1"/>
</dbReference>
<dbReference type="PROSITE" id="PS00813">
    <property type="entry name" value="IF4E"/>
    <property type="match status" value="1"/>
</dbReference>
<dbReference type="Proteomes" id="UP000245609">
    <property type="component" value="Unassembled WGS sequence"/>
</dbReference>
<feature type="region of interest" description="Disordered" evidence="2">
    <location>
        <begin position="61"/>
        <end position="83"/>
    </location>
</feature>
<dbReference type="EMBL" id="MBFS01000874">
    <property type="protein sequence ID" value="PVV01705.1"/>
    <property type="molecule type" value="Genomic_DNA"/>
</dbReference>
<name>A0A2T9ZAW9_9FUNG</name>
<proteinExistence type="inferred from homology"/>
<feature type="compositionally biased region" description="Polar residues" evidence="2">
    <location>
        <begin position="67"/>
        <end position="83"/>
    </location>
</feature>
<reference evidence="3 4" key="1">
    <citation type="journal article" date="2018" name="MBio">
        <title>Comparative Genomics Reveals the Core Gene Toolbox for the Fungus-Insect Symbiosis.</title>
        <authorList>
            <person name="Wang Y."/>
            <person name="Stata M."/>
            <person name="Wang W."/>
            <person name="Stajich J.E."/>
            <person name="White M.M."/>
            <person name="Moncalvo J.M."/>
        </authorList>
    </citation>
    <scope>NUCLEOTIDE SEQUENCE [LARGE SCALE GENOMIC DNA]</scope>
    <source>
        <strain evidence="3 4">SC-DP-2</strain>
    </source>
</reference>
<dbReference type="GO" id="GO:0003743">
    <property type="term" value="F:translation initiation factor activity"/>
    <property type="evidence" value="ECO:0007669"/>
    <property type="project" value="UniProtKB-KW"/>
</dbReference>
<dbReference type="AlphaFoldDB" id="A0A2T9ZAW9"/>
<dbReference type="PANTHER" id="PTHR11960">
    <property type="entry name" value="EUKARYOTIC TRANSLATION INITIATION FACTOR 4E RELATED"/>
    <property type="match status" value="1"/>
</dbReference>
<comment type="similarity">
    <text evidence="1">Belongs to the eukaryotic initiation factor 4E family.</text>
</comment>
<accession>A0A2T9ZAW9</accession>
<dbReference type="OrthoDB" id="590761at2759"/>
<dbReference type="GO" id="GO:0000340">
    <property type="term" value="F:RNA 7-methylguanosine cap binding"/>
    <property type="evidence" value="ECO:0007669"/>
    <property type="project" value="TreeGrafter"/>
</dbReference>
<keyword evidence="1" id="KW-0648">Protein biosynthesis</keyword>
<dbReference type="InterPro" id="IPR023398">
    <property type="entry name" value="TIF_eIF4e-like"/>
</dbReference>
<dbReference type="GO" id="GO:0016281">
    <property type="term" value="C:eukaryotic translation initiation factor 4F complex"/>
    <property type="evidence" value="ECO:0007669"/>
    <property type="project" value="TreeGrafter"/>
</dbReference>
<evidence type="ECO:0000313" key="4">
    <source>
        <dbReference type="Proteomes" id="UP000245609"/>
    </source>
</evidence>
<keyword evidence="4" id="KW-1185">Reference proteome</keyword>
<dbReference type="InterPro" id="IPR019770">
    <property type="entry name" value="TIF_eIF_4E_CS"/>
</dbReference>
<evidence type="ECO:0000313" key="3">
    <source>
        <dbReference type="EMBL" id="PVV01705.1"/>
    </source>
</evidence>
<gene>
    <name evidence="3" type="ORF">BB560_003865</name>
</gene>
<evidence type="ECO:0000256" key="2">
    <source>
        <dbReference type="SAM" id="MobiDB-lite"/>
    </source>
</evidence>
<keyword evidence="1" id="KW-0396">Initiation factor</keyword>
<dbReference type="Pfam" id="PF01652">
    <property type="entry name" value="IF4E"/>
    <property type="match status" value="1"/>
</dbReference>
<dbReference type="STRING" id="133381.A0A2T9ZAW9"/>
<dbReference type="InterPro" id="IPR001040">
    <property type="entry name" value="TIF_eIF_4E"/>
</dbReference>
<sequence>MSADVKDAGKSNTQKGLKLVQYQRSKFSSENKESAVVEEIVSQATEKETLSFAKILGSKDQAEPLSKEQSTSATVNQIDAPTTPNSHPLQYSWTFWYMHREPGQKIVDYEASTIKIGSFFTVEEFWNVYTHTIRPNDMPIILDLHLFRFGVRPVWEDEMNINGGKWMIRIKKGLASRLWERLVLGIIGNQFEHFDQVCGAVLSIRNSEDIISLWNKTAHDAAINISIRDSIKSILGISHDTIMEYKAHNDSLRDNSSFRNTDIYKT</sequence>
<protein>
    <submittedName>
        <fullName evidence="3">Uncharacterized protein</fullName>
    </submittedName>
</protein>